<dbReference type="InterPro" id="IPR016035">
    <property type="entry name" value="Acyl_Trfase/lysoPLipase"/>
</dbReference>
<dbReference type="InterPro" id="IPR002629">
    <property type="entry name" value="Met_Synth_C/arc"/>
</dbReference>
<dbReference type="InterPro" id="IPR020841">
    <property type="entry name" value="PKS_Beta-ketoAc_synthase_dom"/>
</dbReference>
<dbReference type="PANTHER" id="PTHR43775">
    <property type="entry name" value="FATTY ACID SYNTHASE"/>
    <property type="match status" value="1"/>
</dbReference>
<evidence type="ECO:0000313" key="6">
    <source>
        <dbReference type="EMBL" id="GBG23799.1"/>
    </source>
</evidence>
<dbReference type="GO" id="GO:0004312">
    <property type="term" value="F:fatty acid synthase activity"/>
    <property type="evidence" value="ECO:0007669"/>
    <property type="project" value="TreeGrafter"/>
</dbReference>
<dbReference type="SUPFAM" id="SSF51735">
    <property type="entry name" value="NAD(P)-binding Rossmann-fold domains"/>
    <property type="match status" value="1"/>
</dbReference>
<dbReference type="CDD" id="cd00833">
    <property type="entry name" value="PKS"/>
    <property type="match status" value="1"/>
</dbReference>
<dbReference type="GO" id="GO:0004315">
    <property type="term" value="F:3-oxoacyl-[acyl-carrier-protein] synthase activity"/>
    <property type="evidence" value="ECO:0007669"/>
    <property type="project" value="InterPro"/>
</dbReference>
<dbReference type="InterPro" id="IPR018201">
    <property type="entry name" value="Ketoacyl_synth_AS"/>
</dbReference>
<accession>A0A2R5G0I0</accession>
<dbReference type="PANTHER" id="PTHR43775:SF37">
    <property type="entry name" value="SI:DKEY-61P9.11"/>
    <property type="match status" value="1"/>
</dbReference>
<keyword evidence="2" id="KW-0597">Phosphoprotein</keyword>
<proteinExistence type="predicted"/>
<dbReference type="Gene3D" id="1.10.287.1960">
    <property type="match status" value="1"/>
</dbReference>
<evidence type="ECO:0000256" key="2">
    <source>
        <dbReference type="ARBA" id="ARBA00022553"/>
    </source>
</evidence>
<dbReference type="InterPro" id="IPR023753">
    <property type="entry name" value="FAD/NAD-binding_dom"/>
</dbReference>
<dbReference type="SUPFAM" id="SSF53901">
    <property type="entry name" value="Thiolase-like"/>
    <property type="match status" value="1"/>
</dbReference>
<dbReference type="GO" id="GO:0006633">
    <property type="term" value="P:fatty acid biosynthetic process"/>
    <property type="evidence" value="ECO:0007669"/>
    <property type="project" value="InterPro"/>
</dbReference>
<dbReference type="InterPro" id="IPR016039">
    <property type="entry name" value="Thiolase-like"/>
</dbReference>
<dbReference type="InterPro" id="IPR038071">
    <property type="entry name" value="UROD/MetE-like_sf"/>
</dbReference>
<dbReference type="InParanoid" id="A0A2R5G0I0"/>
<keyword evidence="1" id="KW-0596">Phosphopantetheine</keyword>
<dbReference type="PROSITE" id="PS00606">
    <property type="entry name" value="KS3_1"/>
    <property type="match status" value="1"/>
</dbReference>
<dbReference type="Pfam" id="PF16197">
    <property type="entry name" value="KAsynt_C_assoc"/>
    <property type="match status" value="1"/>
</dbReference>
<feature type="region of interest" description="Disordered" evidence="4">
    <location>
        <begin position="975"/>
        <end position="1006"/>
    </location>
</feature>
<dbReference type="EMBL" id="BEYU01000001">
    <property type="protein sequence ID" value="GBG23799.1"/>
    <property type="molecule type" value="Genomic_DNA"/>
</dbReference>
<dbReference type="SUPFAM" id="SSF51726">
    <property type="entry name" value="UROD/MetE-like"/>
    <property type="match status" value="1"/>
</dbReference>
<dbReference type="InterPro" id="IPR036188">
    <property type="entry name" value="FAD/NAD-bd_sf"/>
</dbReference>
<keyword evidence="3" id="KW-0808">Transferase</keyword>
<protein>
    <submittedName>
        <fullName evidence="6">Polyketide synthase</fullName>
    </submittedName>
</protein>
<dbReference type="Pfam" id="PF07992">
    <property type="entry name" value="Pyr_redox_2"/>
    <property type="match status" value="1"/>
</dbReference>
<dbReference type="Pfam" id="PF02801">
    <property type="entry name" value="Ketoacyl-synt_C"/>
    <property type="match status" value="1"/>
</dbReference>
<evidence type="ECO:0000256" key="4">
    <source>
        <dbReference type="SAM" id="MobiDB-lite"/>
    </source>
</evidence>
<dbReference type="Gene3D" id="3.20.20.210">
    <property type="match status" value="1"/>
</dbReference>
<name>A0A2R5G0I0_9STRA</name>
<dbReference type="SUPFAM" id="SSF52151">
    <property type="entry name" value="FabD/lysophospholipase-like"/>
    <property type="match status" value="1"/>
</dbReference>
<gene>
    <name evidence="6" type="ORF">FCC1311_059421</name>
</gene>
<sequence>MTSVLVFSGVGSVSAETAQVMEKMLGVEHVDAVAERLEQEHGVQLREVLQRVRTAPESLTALEEIVAQLVVQLGAAQIARSALGPEAEIVVVGHSIGELAAAVVAGHLSPAEAVDAAVCLAHVTGSEQGGLVYGTLGPQDQVASLNHVDEDGADVGAAIILGDEAAIEADSRSKVHTGFPWHASVYESHEWRKLPARPAGSADGKNLPLALSLLGGFGNDEENMTLFDDEYWARWTHTGVDLAKTLAAVQERCAGKIARVVELGAHPILAPSLRRAFGPDSPAPRAMVDRQRGLHLDAWREIVGATQGAGVLAALREAFPVALDMDATWLESGLASADIVQGAAKLHRSGVFVGLKAHDFYRHVTPQDLIERFGEVAGAKTAEGTSAAAESASESAISASGARPRVVIRAMSCLLPANIKSPAQLFAFTSSQGDAVRFDAGFDGGKRAAAFLGDLTLDCAKFGISQGEAQTLDPQQALVLSCVDKLLTEHGIEQLPVRTGVYIGAWNSEFAGDRSSVFYPTGTNPSIIAARVSHVYRLHGPCKVINSACASSLDAVLEAQRDLAAGTIDAAIAGGVNLLWDPAFSTCMAQSGFLAPGARCRSFDSSADGYVRSEGAALVLLQRREPKNSDALNGSDAGKVNNDDCEPYYAEVLGGASNQNGGRGASLTAPSPAAQEECIAAALRAARVDAGEVDFVECHGTGTKLGDPIEWSALKAAVGTSRSADRPCYLASVKSSLGHLEAAAGVAGLLHAAMVLSRQEVPRMANFVEANPLLEPCEGLRLAADANVRPDQPLRVAGVSSFGFGGSNVHILLRAAPQQLLPKPLPPVAAPAKERNSNSKVFVFDRTQQRAQILEQQQQMQQMQKLQRMQLQHEPAQQVSSAAHEDASMQQTVMEQIFWDVVSSVAGQVSPEAQILQSGVDSLGLTELFLRIEQKMAVEASSLSDFLGGGYTWADLREKIMQSAKIAPSEISRAQATAAPTPVPAVAPQAKRQSARAPESEREDSVPDAFTWAVPRFDGLIRTTHVGSLPRPREPEQQYKELHKIIQTQLSIGISIINDGEAGRMDYVTSALTRMSGFEEQDESVAPQPLDLEDLPCLARRFLVRAGLITLNKSVRTCNPHCIGEVTYTGQKALERELQTVQRAMRLCNAGLPGQAFYSAPSPGTLAMFFNNDAPEVYPTYEEYLGAVADAMHVEYATIVRHGFTLQVDCPDLAMSRHTRFKHLGLMAWKRIARMHVKMLNRALEGIPREAVRVHVCWGNYPGTHHRDVSAREVMPIAFGINAGGFGFETANHRHNADAGALLDVDIPKDVDLYPGVIDTCSSSVEDPSVVCERICRYARVVGPERVIAGTDCGFSTTAETQGIPGQVAMLKMRALVAGARMASRAFFPKVVPGFVLRPARRRFYFAQEASAKVLDAVQPDPADGGSEETRIVLTGHLDPEQDAARFAAHVRLFVDVPVRFATDGSAQSEDFVKRVKAYLADGKRRNSPAYPVEDDEAVGLLTKEDMVVSTSGAPRDSYEVVVVGAGVVGLLAAKRLMDEGVDVVVLEKEEFCGGIWTTFANAKSQVNSSEGSYRVVHDYRSRPNRDHSTTAEVRADILKLARELNAQGRLFTSTRVANVERSGASGSSYTVSLEKSGAKITATGVILAINDRVGTPRPIVWKQHEVFSGQIVDGFGGDAENKNIDWAGKRVVVVGMGAFAVENARTALEHGAKNVVVLARRHGTICPKYIDYINFVHRASVDDIGDEMNATHNSKNMFLWRQLYASSNSTMPECWLDLIKHTGHTISVSDVWFVGHFLGKLETCVGEIDHFVENGVVVRGGSADDVIEADIVVRCTGFERNASLVPDLTPYTHMNAINYLDTNVMYLADAFIDDDAFNSFFGSSVVEMSKFYVMVYLHFFKGNDAAILDSAELANNVDVQDRKWTDYIRGAEFLVDKVPGIREKANALLRSRRDDFVDSQSVEEYIAANRREWQELHDILSQGIIDESCALPYPDWKA</sequence>
<reference evidence="6 7" key="1">
    <citation type="submission" date="2017-12" db="EMBL/GenBank/DDBJ databases">
        <title>Sequencing, de novo assembly and annotation of complete genome of a new Thraustochytrid species, strain FCC1311.</title>
        <authorList>
            <person name="Sedici K."/>
            <person name="Godart F."/>
            <person name="Aiese Cigliano R."/>
            <person name="Sanseverino W."/>
            <person name="Barakat M."/>
            <person name="Ortet P."/>
            <person name="Marechal E."/>
            <person name="Cagnac O."/>
            <person name="Amato A."/>
        </authorList>
    </citation>
    <scope>NUCLEOTIDE SEQUENCE [LARGE SCALE GENOMIC DNA]</scope>
</reference>
<dbReference type="PRINTS" id="PR00411">
    <property type="entry name" value="PNDRDTASEI"/>
</dbReference>
<feature type="domain" description="Ketosynthase family 3 (KS3)" evidence="5">
    <location>
        <begin position="403"/>
        <end position="815"/>
    </location>
</feature>
<dbReference type="PROSITE" id="PS52004">
    <property type="entry name" value="KS3_2"/>
    <property type="match status" value="1"/>
</dbReference>
<dbReference type="GO" id="GO:0008270">
    <property type="term" value="F:zinc ion binding"/>
    <property type="evidence" value="ECO:0007669"/>
    <property type="project" value="InterPro"/>
</dbReference>
<dbReference type="Pfam" id="PF00109">
    <property type="entry name" value="ketoacyl-synt"/>
    <property type="match status" value="1"/>
</dbReference>
<dbReference type="InterPro" id="IPR036291">
    <property type="entry name" value="NAD(P)-bd_dom_sf"/>
</dbReference>
<dbReference type="PROSITE" id="PS00098">
    <property type="entry name" value="THIOLASE_1"/>
    <property type="match status" value="1"/>
</dbReference>
<dbReference type="CDD" id="cd03311">
    <property type="entry name" value="CIMS_C_terminal_like"/>
    <property type="match status" value="1"/>
</dbReference>
<evidence type="ECO:0000256" key="3">
    <source>
        <dbReference type="ARBA" id="ARBA00022679"/>
    </source>
</evidence>
<dbReference type="SUPFAM" id="SSF51905">
    <property type="entry name" value="FAD/NAD(P)-binding domain"/>
    <property type="match status" value="1"/>
</dbReference>
<dbReference type="GO" id="GO:0016491">
    <property type="term" value="F:oxidoreductase activity"/>
    <property type="evidence" value="ECO:0007669"/>
    <property type="project" value="InterPro"/>
</dbReference>
<comment type="caution">
    <text evidence="6">The sequence shown here is derived from an EMBL/GenBank/DDBJ whole genome shotgun (WGS) entry which is preliminary data.</text>
</comment>
<keyword evidence="7" id="KW-1185">Reference proteome</keyword>
<dbReference type="Pfam" id="PF00698">
    <property type="entry name" value="Acyl_transf_1"/>
    <property type="match status" value="1"/>
</dbReference>
<dbReference type="Gene3D" id="3.30.70.3290">
    <property type="match status" value="1"/>
</dbReference>
<dbReference type="SMART" id="SM00827">
    <property type="entry name" value="PKS_AT"/>
    <property type="match status" value="1"/>
</dbReference>
<dbReference type="InterPro" id="IPR020615">
    <property type="entry name" value="Thiolase_acyl_enz_int_AS"/>
</dbReference>
<feature type="compositionally biased region" description="Low complexity" evidence="4">
    <location>
        <begin position="975"/>
        <end position="990"/>
    </location>
</feature>
<evidence type="ECO:0000313" key="7">
    <source>
        <dbReference type="Proteomes" id="UP000241890"/>
    </source>
</evidence>
<dbReference type="GO" id="GO:0003871">
    <property type="term" value="F:5-methyltetrahydropteroyltriglutamate-homocysteine S-methyltransferase activity"/>
    <property type="evidence" value="ECO:0007669"/>
    <property type="project" value="InterPro"/>
</dbReference>
<dbReference type="SMR" id="A0A2R5G0I0"/>
<evidence type="ECO:0000259" key="5">
    <source>
        <dbReference type="PROSITE" id="PS52004"/>
    </source>
</evidence>
<dbReference type="InterPro" id="IPR050091">
    <property type="entry name" value="PKS_NRPS_Biosynth_Enz"/>
</dbReference>
<dbReference type="OrthoDB" id="439718at2759"/>
<dbReference type="InterPro" id="IPR032821">
    <property type="entry name" value="PKS_assoc"/>
</dbReference>
<dbReference type="InterPro" id="IPR014043">
    <property type="entry name" value="Acyl_transferase_dom"/>
</dbReference>
<organism evidence="6 7">
    <name type="scientific">Hondaea fermentalgiana</name>
    <dbReference type="NCBI Taxonomy" id="2315210"/>
    <lineage>
        <taxon>Eukaryota</taxon>
        <taxon>Sar</taxon>
        <taxon>Stramenopiles</taxon>
        <taxon>Bigyra</taxon>
        <taxon>Labyrinthulomycetes</taxon>
        <taxon>Thraustochytrida</taxon>
        <taxon>Thraustochytriidae</taxon>
        <taxon>Hondaea</taxon>
    </lineage>
</organism>
<dbReference type="Gene3D" id="3.50.50.60">
    <property type="entry name" value="FAD/NAD(P)-binding domain"/>
    <property type="match status" value="1"/>
</dbReference>
<evidence type="ECO:0000256" key="1">
    <source>
        <dbReference type="ARBA" id="ARBA00022450"/>
    </source>
</evidence>
<dbReference type="GO" id="GO:0009086">
    <property type="term" value="P:methionine biosynthetic process"/>
    <property type="evidence" value="ECO:0007669"/>
    <property type="project" value="InterPro"/>
</dbReference>
<dbReference type="SMART" id="SM00825">
    <property type="entry name" value="PKS_KS"/>
    <property type="match status" value="1"/>
</dbReference>
<dbReference type="Proteomes" id="UP000241890">
    <property type="component" value="Unassembled WGS sequence"/>
</dbReference>
<dbReference type="Gene3D" id="3.40.366.10">
    <property type="entry name" value="Malonyl-Coenzyme A Acyl Carrier Protein, domain 2"/>
    <property type="match status" value="1"/>
</dbReference>
<dbReference type="Gene3D" id="3.30.70.250">
    <property type="entry name" value="Malonyl-CoA ACP transacylase, ACP-binding"/>
    <property type="match status" value="1"/>
</dbReference>
<dbReference type="InterPro" id="IPR014030">
    <property type="entry name" value="Ketoacyl_synth_N"/>
</dbReference>
<dbReference type="Gene3D" id="3.40.47.10">
    <property type="match status" value="1"/>
</dbReference>
<dbReference type="InterPro" id="IPR001227">
    <property type="entry name" value="Ac_transferase_dom_sf"/>
</dbReference>
<dbReference type="InterPro" id="IPR014031">
    <property type="entry name" value="Ketoacyl_synth_C"/>
</dbReference>